<dbReference type="EMBL" id="CM017691">
    <property type="protein sequence ID" value="TYH21717.1"/>
    <property type="molecule type" value="Genomic_DNA"/>
</dbReference>
<feature type="transmembrane region" description="Helical" evidence="5">
    <location>
        <begin position="34"/>
        <end position="57"/>
    </location>
</feature>
<dbReference type="PANTHER" id="PTHR10231">
    <property type="entry name" value="NUCLEOTIDE-SUGAR TRANSMEMBRANE TRANSPORTER"/>
    <property type="match status" value="1"/>
</dbReference>
<dbReference type="Pfam" id="PF04142">
    <property type="entry name" value="Nuc_sug_transp"/>
    <property type="match status" value="1"/>
</dbReference>
<name>A0A5D2GUZ8_GOSDA</name>
<comment type="subcellular location">
    <subcellularLocation>
        <location evidence="1">Membrane</location>
        <topology evidence="1">Multi-pass membrane protein</topology>
    </subcellularLocation>
</comment>
<accession>A0A5D2GUZ8</accession>
<gene>
    <name evidence="6" type="ORF">ES288_A04G068000v1</name>
</gene>
<dbReference type="Proteomes" id="UP000323506">
    <property type="component" value="Chromosome A04"/>
</dbReference>
<evidence type="ECO:0000313" key="6">
    <source>
        <dbReference type="EMBL" id="TYH21717.1"/>
    </source>
</evidence>
<evidence type="ECO:0000256" key="3">
    <source>
        <dbReference type="ARBA" id="ARBA00022989"/>
    </source>
</evidence>
<organism evidence="6 7">
    <name type="scientific">Gossypium darwinii</name>
    <name type="common">Darwin's cotton</name>
    <name type="synonym">Gossypium barbadense var. darwinii</name>
    <dbReference type="NCBI Taxonomy" id="34276"/>
    <lineage>
        <taxon>Eukaryota</taxon>
        <taxon>Viridiplantae</taxon>
        <taxon>Streptophyta</taxon>
        <taxon>Embryophyta</taxon>
        <taxon>Tracheophyta</taxon>
        <taxon>Spermatophyta</taxon>
        <taxon>Magnoliopsida</taxon>
        <taxon>eudicotyledons</taxon>
        <taxon>Gunneridae</taxon>
        <taxon>Pentapetalae</taxon>
        <taxon>rosids</taxon>
        <taxon>malvids</taxon>
        <taxon>Malvales</taxon>
        <taxon>Malvaceae</taxon>
        <taxon>Malvoideae</taxon>
        <taxon>Gossypium</taxon>
    </lineage>
</organism>
<evidence type="ECO:0000256" key="1">
    <source>
        <dbReference type="ARBA" id="ARBA00004141"/>
    </source>
</evidence>
<dbReference type="GO" id="GO:0015165">
    <property type="term" value="F:pyrimidine nucleotide-sugar transmembrane transporter activity"/>
    <property type="evidence" value="ECO:0007669"/>
    <property type="project" value="InterPro"/>
</dbReference>
<dbReference type="GO" id="GO:0000139">
    <property type="term" value="C:Golgi membrane"/>
    <property type="evidence" value="ECO:0007669"/>
    <property type="project" value="InterPro"/>
</dbReference>
<keyword evidence="2 5" id="KW-0812">Transmembrane</keyword>
<dbReference type="InterPro" id="IPR007271">
    <property type="entry name" value="Nuc_sug_transpt"/>
</dbReference>
<keyword evidence="7" id="KW-1185">Reference proteome</keyword>
<evidence type="ECO:0000256" key="2">
    <source>
        <dbReference type="ARBA" id="ARBA00022692"/>
    </source>
</evidence>
<dbReference type="AlphaFoldDB" id="A0A5D2GUZ8"/>
<sequence length="77" mass="8642">MIVEEADIKLNFGIAISMVMKYADNVVKVYSTSVAMLLTAVVSVFLFGFNLTLAFFLGATQVTEIQFNNFLYCWNKS</sequence>
<proteinExistence type="predicted"/>
<evidence type="ECO:0000256" key="5">
    <source>
        <dbReference type="SAM" id="Phobius"/>
    </source>
</evidence>
<evidence type="ECO:0000256" key="4">
    <source>
        <dbReference type="ARBA" id="ARBA00023136"/>
    </source>
</evidence>
<reference evidence="6 7" key="1">
    <citation type="submission" date="2019-06" db="EMBL/GenBank/DDBJ databases">
        <title>WGS assembly of Gossypium darwinii.</title>
        <authorList>
            <person name="Chen Z.J."/>
            <person name="Sreedasyam A."/>
            <person name="Ando A."/>
            <person name="Song Q."/>
            <person name="De L."/>
            <person name="Hulse-Kemp A."/>
            <person name="Ding M."/>
            <person name="Ye W."/>
            <person name="Kirkbride R."/>
            <person name="Jenkins J."/>
            <person name="Plott C."/>
            <person name="Lovell J."/>
            <person name="Lin Y.-M."/>
            <person name="Vaughn R."/>
            <person name="Liu B."/>
            <person name="Li W."/>
            <person name="Simpson S."/>
            <person name="Scheffler B."/>
            <person name="Saski C."/>
            <person name="Grover C."/>
            <person name="Hu G."/>
            <person name="Conover J."/>
            <person name="Carlson J."/>
            <person name="Shu S."/>
            <person name="Boston L."/>
            <person name="Williams M."/>
            <person name="Peterson D."/>
            <person name="Mcgee K."/>
            <person name="Jones D."/>
            <person name="Wendel J."/>
            <person name="Stelly D."/>
            <person name="Grimwood J."/>
            <person name="Schmutz J."/>
        </authorList>
    </citation>
    <scope>NUCLEOTIDE SEQUENCE [LARGE SCALE GENOMIC DNA]</scope>
    <source>
        <strain evidence="6">1808015.09</strain>
    </source>
</reference>
<evidence type="ECO:0000313" key="7">
    <source>
        <dbReference type="Proteomes" id="UP000323506"/>
    </source>
</evidence>
<keyword evidence="4 5" id="KW-0472">Membrane</keyword>
<keyword evidence="3 5" id="KW-1133">Transmembrane helix</keyword>
<protein>
    <submittedName>
        <fullName evidence="6">Uncharacterized protein</fullName>
    </submittedName>
</protein>